<organism evidence="5 6">
    <name type="scientific">Blyttiomyces helicus</name>
    <dbReference type="NCBI Taxonomy" id="388810"/>
    <lineage>
        <taxon>Eukaryota</taxon>
        <taxon>Fungi</taxon>
        <taxon>Fungi incertae sedis</taxon>
        <taxon>Chytridiomycota</taxon>
        <taxon>Chytridiomycota incertae sedis</taxon>
        <taxon>Chytridiomycetes</taxon>
        <taxon>Chytridiomycetes incertae sedis</taxon>
        <taxon>Blyttiomyces</taxon>
    </lineage>
</organism>
<evidence type="ECO:0000256" key="1">
    <source>
        <dbReference type="ARBA" id="ARBA00008416"/>
    </source>
</evidence>
<comment type="similarity">
    <text evidence="1 2">Belongs to the pirin family.</text>
</comment>
<dbReference type="AlphaFoldDB" id="A0A4P9W4K8"/>
<protein>
    <recommendedName>
        <fullName evidence="4">Pirin N-terminal domain-containing protein</fullName>
    </recommendedName>
</protein>
<dbReference type="EMBL" id="KZ998735">
    <property type="protein sequence ID" value="RKO85798.1"/>
    <property type="molecule type" value="Genomic_DNA"/>
</dbReference>
<proteinExistence type="inferred from homology"/>
<dbReference type="PANTHER" id="PTHR13903:SF8">
    <property type="entry name" value="PIRIN"/>
    <property type="match status" value="1"/>
</dbReference>
<keyword evidence="6" id="KW-1185">Reference proteome</keyword>
<evidence type="ECO:0000256" key="3">
    <source>
        <dbReference type="SAM" id="MobiDB-lite"/>
    </source>
</evidence>
<dbReference type="PANTHER" id="PTHR13903">
    <property type="entry name" value="PIRIN-RELATED"/>
    <property type="match status" value="1"/>
</dbReference>
<dbReference type="Gene3D" id="2.60.120.10">
    <property type="entry name" value="Jelly Rolls"/>
    <property type="match status" value="1"/>
</dbReference>
<evidence type="ECO:0000256" key="2">
    <source>
        <dbReference type="RuleBase" id="RU003457"/>
    </source>
</evidence>
<dbReference type="InterPro" id="IPR014710">
    <property type="entry name" value="RmlC-like_jellyroll"/>
</dbReference>
<evidence type="ECO:0000313" key="6">
    <source>
        <dbReference type="Proteomes" id="UP000269721"/>
    </source>
</evidence>
<dbReference type="InterPro" id="IPR003829">
    <property type="entry name" value="Pirin_N_dom"/>
</dbReference>
<gene>
    <name evidence="5" type="ORF">BDK51DRAFT_47587</name>
</gene>
<dbReference type="InterPro" id="IPR011051">
    <property type="entry name" value="RmlC_Cupin_sf"/>
</dbReference>
<feature type="region of interest" description="Disordered" evidence="3">
    <location>
        <begin position="361"/>
        <end position="384"/>
    </location>
</feature>
<dbReference type="OrthoDB" id="198735at2759"/>
<dbReference type="Pfam" id="PF02678">
    <property type="entry name" value="Pirin"/>
    <property type="match status" value="1"/>
</dbReference>
<accession>A0A4P9W4K8</accession>
<feature type="compositionally biased region" description="Basic and acidic residues" evidence="3">
    <location>
        <begin position="363"/>
        <end position="384"/>
    </location>
</feature>
<evidence type="ECO:0000313" key="5">
    <source>
        <dbReference type="EMBL" id="RKO85798.1"/>
    </source>
</evidence>
<sequence length="626" mass="67437">MNSPSTASLIIFFLRGYVHDSRETVDRSPSPSIDDLSAYKERLSRPVRYEEGFLSGLATASCRERAAPPLPLGDFVTSSRSGKVDVVGEGGVEVEVEGVPVGGETSRADREGALVRLVLGEEAVEGDAAVPLKRLLEHIVVEHARGGVERLKDLVRQMRAVSLVHASKRVRSRHDCNDLLRSEAHAAVLGVWPGLAETTDEGDLVAAAGFNGRDGGDVHGVGHEDRGAGDVAAEGAGEEFVRHVLKREALVADAPELVDDAAVEAEGAVRLEPRGWNVGWGGGGSSQLSETLETTGAALSLYQNTHQLSRVVESEPQPDGRQHAPSRGLPGFCAALLGDEGRDLVRECLVDCVGAAVNSRSCGRHEGGRERHGSAKDRGEHVDERGRRDGEFEVYTSPAFVADWVAYCRSFEAMRAGDMAFVKVSLRGSQGNGPARSSPPIQTLQESILVWSVAIPAANLDHKLSKADSESDERSRRRNGPSHFANIWRLSSHSQIFDTEGASQMPDFASGECVLAPFCQMQASPLPSQPASSCIQTSPACKLKLSISTNMSTVVEKVYKSVVKSVLSVEQDEGVGARVRRSIGNYHLRNLDPFLMLDQFTVTEPAGFPDHPHRGFETVTYMLEGK</sequence>
<evidence type="ECO:0000259" key="4">
    <source>
        <dbReference type="Pfam" id="PF02678"/>
    </source>
</evidence>
<reference evidence="6" key="1">
    <citation type="journal article" date="2018" name="Nat. Microbiol.">
        <title>Leveraging single-cell genomics to expand the fungal tree of life.</title>
        <authorList>
            <person name="Ahrendt S.R."/>
            <person name="Quandt C.A."/>
            <person name="Ciobanu D."/>
            <person name="Clum A."/>
            <person name="Salamov A."/>
            <person name="Andreopoulos B."/>
            <person name="Cheng J.F."/>
            <person name="Woyke T."/>
            <person name="Pelin A."/>
            <person name="Henrissat B."/>
            <person name="Reynolds N.K."/>
            <person name="Benny G.L."/>
            <person name="Smith M.E."/>
            <person name="James T.Y."/>
            <person name="Grigoriev I.V."/>
        </authorList>
    </citation>
    <scope>NUCLEOTIDE SEQUENCE [LARGE SCALE GENOMIC DNA]</scope>
</reference>
<name>A0A4P9W4K8_9FUNG</name>
<dbReference type="SUPFAM" id="SSF51182">
    <property type="entry name" value="RmlC-like cupins"/>
    <property type="match status" value="1"/>
</dbReference>
<feature type="domain" description="Pirin N-terminal" evidence="4">
    <location>
        <begin position="577"/>
        <end position="626"/>
    </location>
</feature>
<dbReference type="InterPro" id="IPR012093">
    <property type="entry name" value="Pirin"/>
</dbReference>
<dbReference type="Proteomes" id="UP000269721">
    <property type="component" value="Unassembled WGS sequence"/>
</dbReference>